<feature type="region of interest" description="Disordered" evidence="1">
    <location>
        <begin position="118"/>
        <end position="231"/>
    </location>
</feature>
<feature type="compositionally biased region" description="Polar residues" evidence="1">
    <location>
        <begin position="210"/>
        <end position="224"/>
    </location>
</feature>
<dbReference type="OMA" id="WRVAWKV"/>
<proteinExistence type="predicted"/>
<dbReference type="Proteomes" id="UP000186817">
    <property type="component" value="Unassembled WGS sequence"/>
</dbReference>
<feature type="compositionally biased region" description="Low complexity" evidence="1">
    <location>
        <begin position="28"/>
        <end position="57"/>
    </location>
</feature>
<sequence length="231" mass="25037">MVMLNLNAKSRAMVASAAAARDGKEFPGSETSRTSRSRPSSAKRSSRPASAGSKPASDLYSYDAFLGNAGKSSSGWRVAWKVPRSFLEIAASQPTEWLNLKWGPKEFDFREAGARLEADAQQAAAHEAKQARDGKLRRRRAEQFARQQKQSSSGEPWRPCSHGGRQAAIPHLPGRRFKCMPGDNSSYGLFSDVPPLSATEAGMLRADGPQVSQRSRPASAQPSTRRAPAPI</sequence>
<evidence type="ECO:0000313" key="3">
    <source>
        <dbReference type="Proteomes" id="UP000186817"/>
    </source>
</evidence>
<evidence type="ECO:0000256" key="1">
    <source>
        <dbReference type="SAM" id="MobiDB-lite"/>
    </source>
</evidence>
<organism evidence="2 3">
    <name type="scientific">Symbiodinium microadriaticum</name>
    <name type="common">Dinoflagellate</name>
    <name type="synonym">Zooxanthella microadriatica</name>
    <dbReference type="NCBI Taxonomy" id="2951"/>
    <lineage>
        <taxon>Eukaryota</taxon>
        <taxon>Sar</taxon>
        <taxon>Alveolata</taxon>
        <taxon>Dinophyceae</taxon>
        <taxon>Suessiales</taxon>
        <taxon>Symbiodiniaceae</taxon>
        <taxon>Symbiodinium</taxon>
    </lineage>
</organism>
<name>A0A1Q9E9V6_SYMMI</name>
<keyword evidence="3" id="KW-1185">Reference proteome</keyword>
<gene>
    <name evidence="2" type="ORF">AK812_SmicGene12763</name>
</gene>
<feature type="region of interest" description="Disordered" evidence="1">
    <location>
        <begin position="17"/>
        <end position="58"/>
    </location>
</feature>
<protein>
    <submittedName>
        <fullName evidence="2">Uncharacterized protein</fullName>
    </submittedName>
</protein>
<comment type="caution">
    <text evidence="2">The sequence shown here is derived from an EMBL/GenBank/DDBJ whole genome shotgun (WGS) entry which is preliminary data.</text>
</comment>
<dbReference type="EMBL" id="LSRX01000216">
    <property type="protein sequence ID" value="OLQ04205.1"/>
    <property type="molecule type" value="Genomic_DNA"/>
</dbReference>
<dbReference type="AlphaFoldDB" id="A0A1Q9E9V6"/>
<accession>A0A1Q9E9V6</accession>
<reference evidence="2 3" key="1">
    <citation type="submission" date="2016-02" db="EMBL/GenBank/DDBJ databases">
        <title>Genome analysis of coral dinoflagellate symbionts highlights evolutionary adaptations to a symbiotic lifestyle.</title>
        <authorList>
            <person name="Aranda M."/>
            <person name="Li Y."/>
            <person name="Liew Y.J."/>
            <person name="Baumgarten S."/>
            <person name="Simakov O."/>
            <person name="Wilson M."/>
            <person name="Piel J."/>
            <person name="Ashoor H."/>
            <person name="Bougouffa S."/>
            <person name="Bajic V.B."/>
            <person name="Ryu T."/>
            <person name="Ravasi T."/>
            <person name="Bayer T."/>
            <person name="Micklem G."/>
            <person name="Kim H."/>
            <person name="Bhak J."/>
            <person name="Lajeunesse T.C."/>
            <person name="Voolstra C.R."/>
        </authorList>
    </citation>
    <scope>NUCLEOTIDE SEQUENCE [LARGE SCALE GENOMIC DNA]</scope>
    <source>
        <strain evidence="2 3">CCMP2467</strain>
    </source>
</reference>
<dbReference type="OrthoDB" id="440434at2759"/>
<evidence type="ECO:0000313" key="2">
    <source>
        <dbReference type="EMBL" id="OLQ04205.1"/>
    </source>
</evidence>